<dbReference type="InterPro" id="IPR004752">
    <property type="entry name" value="AmpG_permease/AT-1"/>
</dbReference>
<evidence type="ECO:0000256" key="4">
    <source>
        <dbReference type="ARBA" id="ARBA00022989"/>
    </source>
</evidence>
<feature type="transmembrane region" description="Helical" evidence="6">
    <location>
        <begin position="413"/>
        <end position="433"/>
    </location>
</feature>
<dbReference type="EMBL" id="BAABGL010000004">
    <property type="protein sequence ID" value="GAA4387452.1"/>
    <property type="molecule type" value="Genomic_DNA"/>
</dbReference>
<dbReference type="SUPFAM" id="SSF103473">
    <property type="entry name" value="MFS general substrate transporter"/>
    <property type="match status" value="1"/>
</dbReference>
<protein>
    <submittedName>
        <fullName evidence="7">MFS transporter</fullName>
    </submittedName>
</protein>
<dbReference type="PANTHER" id="PTHR12778">
    <property type="entry name" value="SOLUTE CARRIER FAMILY 33 ACETYL-COA TRANSPORTER -RELATED"/>
    <property type="match status" value="1"/>
</dbReference>
<evidence type="ECO:0000256" key="3">
    <source>
        <dbReference type="ARBA" id="ARBA00022692"/>
    </source>
</evidence>
<feature type="transmembrane region" description="Helical" evidence="6">
    <location>
        <begin position="159"/>
        <end position="179"/>
    </location>
</feature>
<evidence type="ECO:0000313" key="8">
    <source>
        <dbReference type="Proteomes" id="UP001500642"/>
    </source>
</evidence>
<keyword evidence="3 6" id="KW-0812">Transmembrane</keyword>
<keyword evidence="5 6" id="KW-0472">Membrane</keyword>
<feature type="transmembrane region" description="Helical" evidence="6">
    <location>
        <begin position="384"/>
        <end position="407"/>
    </location>
</feature>
<sequence>MTMHAPSAAPTAAGGLPIPPLRTSVPLLGSLYTAQYVGVGFIYFGLVAILRRQGIELAQLAAFQLIGAVWALKFLWAPLVDAVGRTRTGHYRNWILVVQPLLALSVLALLLIREPATQLGALGLIIGAYAFLSATQDIAADALAVRIVDARHRGVANGLAGAGSWLGNILGGGLVVVMYDAIGWTAAVVTLTVLTLLPLVLVLRFAEPLPRGAGVLPRSASSHPHSAGAPAGFAGAAHGLRASVRAMRSLFAQSGCRFWALAAMPAFLCGVTAAYGLLTVALVDAGWSLTAIGVLMGIVLGFPAIAASLGSGWLLARFGRRTMILATGIAAAAATLGLLPLMGGDGSRLAVVAGVCLYVAAMAAASTVVYTVNMDYSRVESAGVDFTLLASTAILFSYVSGALMTWLAGSLGYVLVTVIASGLALLGTGLAALHAQRHGVRAFAAEERAH</sequence>
<keyword evidence="2" id="KW-0813">Transport</keyword>
<feature type="transmembrane region" description="Helical" evidence="6">
    <location>
        <begin position="256"/>
        <end position="283"/>
    </location>
</feature>
<comment type="subcellular location">
    <subcellularLocation>
        <location evidence="1">Membrane</location>
        <topology evidence="1">Multi-pass membrane protein</topology>
    </subcellularLocation>
</comment>
<proteinExistence type="predicted"/>
<feature type="transmembrane region" description="Helical" evidence="6">
    <location>
        <begin position="57"/>
        <end position="79"/>
    </location>
</feature>
<dbReference type="InterPro" id="IPR011701">
    <property type="entry name" value="MFS"/>
</dbReference>
<keyword evidence="4 6" id="KW-1133">Transmembrane helix</keyword>
<name>A0ABP8JA15_9MICO</name>
<evidence type="ECO:0000256" key="1">
    <source>
        <dbReference type="ARBA" id="ARBA00004141"/>
    </source>
</evidence>
<reference evidence="8" key="1">
    <citation type="journal article" date="2019" name="Int. J. Syst. Evol. Microbiol.">
        <title>The Global Catalogue of Microorganisms (GCM) 10K type strain sequencing project: providing services to taxonomists for standard genome sequencing and annotation.</title>
        <authorList>
            <consortium name="The Broad Institute Genomics Platform"/>
            <consortium name="The Broad Institute Genome Sequencing Center for Infectious Disease"/>
            <person name="Wu L."/>
            <person name="Ma J."/>
        </authorList>
    </citation>
    <scope>NUCLEOTIDE SEQUENCE [LARGE SCALE GENOMIC DNA]</scope>
    <source>
        <strain evidence="8">JCM 17808</strain>
    </source>
</reference>
<evidence type="ECO:0000256" key="5">
    <source>
        <dbReference type="ARBA" id="ARBA00023136"/>
    </source>
</evidence>
<dbReference type="Gene3D" id="1.20.1250.20">
    <property type="entry name" value="MFS general substrate transporter like domains"/>
    <property type="match status" value="2"/>
</dbReference>
<gene>
    <name evidence="7" type="ORF">GCM10023167_11400</name>
</gene>
<dbReference type="Pfam" id="PF07690">
    <property type="entry name" value="MFS_1"/>
    <property type="match status" value="1"/>
</dbReference>
<feature type="transmembrane region" description="Helical" evidence="6">
    <location>
        <begin position="323"/>
        <end position="343"/>
    </location>
</feature>
<evidence type="ECO:0000256" key="6">
    <source>
        <dbReference type="SAM" id="Phobius"/>
    </source>
</evidence>
<keyword evidence="8" id="KW-1185">Reference proteome</keyword>
<organism evidence="7 8">
    <name type="scientific">Brevibacterium pityocampae</name>
    <dbReference type="NCBI Taxonomy" id="506594"/>
    <lineage>
        <taxon>Bacteria</taxon>
        <taxon>Bacillati</taxon>
        <taxon>Actinomycetota</taxon>
        <taxon>Actinomycetes</taxon>
        <taxon>Micrococcales</taxon>
        <taxon>Brevibacteriaceae</taxon>
        <taxon>Brevibacterium</taxon>
    </lineage>
</organism>
<feature type="transmembrane region" description="Helical" evidence="6">
    <location>
        <begin position="349"/>
        <end position="372"/>
    </location>
</feature>
<comment type="caution">
    <text evidence="7">The sequence shown here is derived from an EMBL/GenBank/DDBJ whole genome shotgun (WGS) entry which is preliminary data.</text>
</comment>
<evidence type="ECO:0000313" key="7">
    <source>
        <dbReference type="EMBL" id="GAA4387452.1"/>
    </source>
</evidence>
<feature type="transmembrane region" description="Helical" evidence="6">
    <location>
        <begin position="91"/>
        <end position="112"/>
    </location>
</feature>
<evidence type="ECO:0000256" key="2">
    <source>
        <dbReference type="ARBA" id="ARBA00022448"/>
    </source>
</evidence>
<feature type="transmembrane region" description="Helical" evidence="6">
    <location>
        <begin position="31"/>
        <end position="50"/>
    </location>
</feature>
<accession>A0ABP8JA15</accession>
<dbReference type="RefSeq" id="WP_247618415.1">
    <property type="nucleotide sequence ID" value="NZ_BAABGL010000004.1"/>
</dbReference>
<dbReference type="PANTHER" id="PTHR12778:SF10">
    <property type="entry name" value="MAJOR FACILITATOR SUPERFAMILY DOMAIN-CONTAINING PROTEIN 3"/>
    <property type="match status" value="1"/>
</dbReference>
<feature type="transmembrane region" description="Helical" evidence="6">
    <location>
        <begin position="186"/>
        <end position="206"/>
    </location>
</feature>
<dbReference type="Proteomes" id="UP001500642">
    <property type="component" value="Unassembled WGS sequence"/>
</dbReference>
<dbReference type="InterPro" id="IPR036259">
    <property type="entry name" value="MFS_trans_sf"/>
</dbReference>
<feature type="transmembrane region" description="Helical" evidence="6">
    <location>
        <begin position="119"/>
        <end position="139"/>
    </location>
</feature>
<feature type="transmembrane region" description="Helical" evidence="6">
    <location>
        <begin position="289"/>
        <end position="316"/>
    </location>
</feature>